<reference evidence="6" key="2">
    <citation type="submission" date="2020-09" db="EMBL/GenBank/DDBJ databases">
        <authorList>
            <person name="Sun Q."/>
            <person name="Zhou Y."/>
        </authorList>
    </citation>
    <scope>NUCLEOTIDE SEQUENCE</scope>
    <source>
        <strain evidence="6">CGMCC 1.15320</strain>
    </source>
</reference>
<dbReference type="NCBIfam" id="NF002099">
    <property type="entry name" value="PRK00944.1"/>
    <property type="match status" value="1"/>
</dbReference>
<evidence type="ECO:0000256" key="3">
    <source>
        <dbReference type="ARBA" id="ARBA00022989"/>
    </source>
</evidence>
<reference evidence="6" key="1">
    <citation type="journal article" date="2014" name="Int. J. Syst. Evol. Microbiol.">
        <title>Complete genome sequence of Corynebacterium casei LMG S-19264T (=DSM 44701T), isolated from a smear-ripened cheese.</title>
        <authorList>
            <consortium name="US DOE Joint Genome Institute (JGI-PGF)"/>
            <person name="Walter F."/>
            <person name="Albersmeier A."/>
            <person name="Kalinowski J."/>
            <person name="Ruckert C."/>
        </authorList>
    </citation>
    <scope>NUCLEOTIDE SEQUENCE</scope>
    <source>
        <strain evidence="6">CGMCC 1.15320</strain>
    </source>
</reference>
<comment type="similarity">
    <text evidence="5">Belongs to the UPF0314 family.</text>
</comment>
<name>A0A916RIA6_9HYPH</name>
<protein>
    <recommendedName>
        <fullName evidence="5">UPF0314 protein GCM10011385_08370</fullName>
    </recommendedName>
</protein>
<gene>
    <name evidence="6" type="ORF">GCM10011385_08370</name>
</gene>
<accession>A0A916RIA6</accession>
<comment type="caution">
    <text evidence="6">The sequence shown here is derived from an EMBL/GenBank/DDBJ whole genome shotgun (WGS) entry which is preliminary data.</text>
</comment>
<dbReference type="Pfam" id="PF10755">
    <property type="entry name" value="DUF2585"/>
    <property type="match status" value="1"/>
</dbReference>
<evidence type="ECO:0000256" key="5">
    <source>
        <dbReference type="HAMAP-Rule" id="MF_01514"/>
    </source>
</evidence>
<feature type="transmembrane region" description="Helical" evidence="5">
    <location>
        <begin position="14"/>
        <end position="36"/>
    </location>
</feature>
<dbReference type="RefSeq" id="WP_188719698.1">
    <property type="nucleotide sequence ID" value="NZ_BMIF01000002.1"/>
</dbReference>
<keyword evidence="4 5" id="KW-0472">Membrane</keyword>
<dbReference type="InterPro" id="IPR019691">
    <property type="entry name" value="DUF2585"/>
</dbReference>
<feature type="transmembrane region" description="Helical" evidence="5">
    <location>
        <begin position="154"/>
        <end position="172"/>
    </location>
</feature>
<dbReference type="AlphaFoldDB" id="A0A916RIA6"/>
<proteinExistence type="inferred from homology"/>
<evidence type="ECO:0000313" key="6">
    <source>
        <dbReference type="EMBL" id="GGA57235.1"/>
    </source>
</evidence>
<feature type="transmembrane region" description="Helical" evidence="5">
    <location>
        <begin position="127"/>
        <end position="148"/>
    </location>
</feature>
<sequence length="197" mass="21946">MVGEVENQSSTQNVLLGGILITAALIACQGIALTFMGQPLICECGTVKLWMGVVDSSENSQHLADWYTPSHIIHGFLFYLGTWLVMRRANVSTRLAVATVIEVAWELLENTDWVINRYREATISLDYFGDSVINSVFDSLWMVFGFVLAARLPIWVTIAIAIIFEIGVGYAIRDNLTLNVIMLLFPSEAIKQWQSGL</sequence>
<evidence type="ECO:0000256" key="2">
    <source>
        <dbReference type="ARBA" id="ARBA00022692"/>
    </source>
</evidence>
<dbReference type="EMBL" id="BMIF01000002">
    <property type="protein sequence ID" value="GGA57235.1"/>
    <property type="molecule type" value="Genomic_DNA"/>
</dbReference>
<evidence type="ECO:0000256" key="4">
    <source>
        <dbReference type="ARBA" id="ARBA00023136"/>
    </source>
</evidence>
<dbReference type="GO" id="GO:0005886">
    <property type="term" value="C:plasma membrane"/>
    <property type="evidence" value="ECO:0007669"/>
    <property type="project" value="UniProtKB-SubCell"/>
</dbReference>
<evidence type="ECO:0000256" key="1">
    <source>
        <dbReference type="ARBA" id="ARBA00022475"/>
    </source>
</evidence>
<keyword evidence="1 5" id="KW-1003">Cell membrane</keyword>
<evidence type="ECO:0000313" key="7">
    <source>
        <dbReference type="Proteomes" id="UP000636264"/>
    </source>
</evidence>
<keyword evidence="3 5" id="KW-1133">Transmembrane helix</keyword>
<keyword evidence="2 5" id="KW-0812">Transmembrane</keyword>
<comment type="subcellular location">
    <subcellularLocation>
        <location evidence="5">Cell membrane</location>
        <topology evidence="5">Multi-pass membrane protein</topology>
    </subcellularLocation>
</comment>
<keyword evidence="7" id="KW-1185">Reference proteome</keyword>
<feature type="transmembrane region" description="Helical" evidence="5">
    <location>
        <begin position="66"/>
        <end position="86"/>
    </location>
</feature>
<dbReference type="Proteomes" id="UP000636264">
    <property type="component" value="Unassembled WGS sequence"/>
</dbReference>
<dbReference type="HAMAP" id="MF_01514">
    <property type="entry name" value="UPF0314"/>
    <property type="match status" value="1"/>
</dbReference>
<organism evidence="6 7">
    <name type="scientific">Nitratireductor aestuarii</name>
    <dbReference type="NCBI Taxonomy" id="1735103"/>
    <lineage>
        <taxon>Bacteria</taxon>
        <taxon>Pseudomonadati</taxon>
        <taxon>Pseudomonadota</taxon>
        <taxon>Alphaproteobacteria</taxon>
        <taxon>Hyphomicrobiales</taxon>
        <taxon>Phyllobacteriaceae</taxon>
        <taxon>Nitratireductor</taxon>
    </lineage>
</organism>